<dbReference type="InterPro" id="IPR011990">
    <property type="entry name" value="TPR-like_helical_dom_sf"/>
</dbReference>
<keyword evidence="4" id="KW-0804">Transcription</keyword>
<dbReference type="InterPro" id="IPR016032">
    <property type="entry name" value="Sig_transdc_resp-reg_C-effctor"/>
</dbReference>
<protein>
    <recommendedName>
        <fullName evidence="7">OmpR/PhoB-type domain-containing protein</fullName>
    </recommendedName>
</protein>
<dbReference type="SUPFAM" id="SSF46894">
    <property type="entry name" value="C-terminal effector domain of the bipartite response regulators"/>
    <property type="match status" value="1"/>
</dbReference>
<dbReference type="PANTHER" id="PTHR35807:SF1">
    <property type="entry name" value="TRANSCRIPTIONAL REGULATOR REDD"/>
    <property type="match status" value="1"/>
</dbReference>
<sequence length="292" mass="31881">MVCEVAVRIAVLGEVTVAGADGERRRVGGARLRTLLMVLADRPGRTVSCEKLIDGIWGERLPAEPVNALQTLVKRLRALLPDDIAVESVSGGYQLRVDPDEVDLHRFTRLGSQGTALLRSGEFRDAAAVFESALALWDGTITPNTVDIPDLAWQLDRIRELRLDAVEARAEACVALGRAGEVVAQLEAELRRNPLRESLAVRLVHVLTAIGRYGRAREVVAATRELLRAELGVDASPELLRAVGEHPHRGTYRGVAPRPAAQRRPTRVSRHTTAGIRTSVIRPAAQPIPFPR</sequence>
<dbReference type="CDD" id="cd15831">
    <property type="entry name" value="BTAD"/>
    <property type="match status" value="1"/>
</dbReference>
<keyword evidence="2" id="KW-0805">Transcription regulation</keyword>
<keyword evidence="3 5" id="KW-0238">DNA-binding</keyword>
<dbReference type="InterPro" id="IPR005158">
    <property type="entry name" value="BTAD"/>
</dbReference>
<organism evidence="8 9">
    <name type="scientific">Nocardia stercoris</name>
    <dbReference type="NCBI Taxonomy" id="2483361"/>
    <lineage>
        <taxon>Bacteria</taxon>
        <taxon>Bacillati</taxon>
        <taxon>Actinomycetota</taxon>
        <taxon>Actinomycetes</taxon>
        <taxon>Mycobacteriales</taxon>
        <taxon>Nocardiaceae</taxon>
        <taxon>Nocardia</taxon>
    </lineage>
</organism>
<reference evidence="8 9" key="1">
    <citation type="submission" date="2018-10" db="EMBL/GenBank/DDBJ databases">
        <title>Isolation from cow dung.</title>
        <authorList>
            <person name="Ling L."/>
        </authorList>
    </citation>
    <scope>NUCLEOTIDE SEQUENCE [LARGE SCALE GENOMIC DNA]</scope>
    <source>
        <strain evidence="8 9">NEAU-LL90</strain>
    </source>
</reference>
<feature type="region of interest" description="Disordered" evidence="6">
    <location>
        <begin position="244"/>
        <end position="292"/>
    </location>
</feature>
<dbReference type="GO" id="GO:0003677">
    <property type="term" value="F:DNA binding"/>
    <property type="evidence" value="ECO:0007669"/>
    <property type="project" value="UniProtKB-UniRule"/>
</dbReference>
<dbReference type="Gene3D" id="1.10.10.10">
    <property type="entry name" value="Winged helix-like DNA-binding domain superfamily/Winged helix DNA-binding domain"/>
    <property type="match status" value="1"/>
</dbReference>
<evidence type="ECO:0000256" key="3">
    <source>
        <dbReference type="ARBA" id="ARBA00023125"/>
    </source>
</evidence>
<evidence type="ECO:0000256" key="4">
    <source>
        <dbReference type="ARBA" id="ARBA00023163"/>
    </source>
</evidence>
<dbReference type="PANTHER" id="PTHR35807">
    <property type="entry name" value="TRANSCRIPTIONAL REGULATOR REDD-RELATED"/>
    <property type="match status" value="1"/>
</dbReference>
<name>A0A3M2KU68_9NOCA</name>
<keyword evidence="9" id="KW-1185">Reference proteome</keyword>
<dbReference type="InterPro" id="IPR051677">
    <property type="entry name" value="AfsR-DnrI-RedD_regulator"/>
</dbReference>
<dbReference type="InterPro" id="IPR001867">
    <property type="entry name" value="OmpR/PhoB-type_DNA-bd"/>
</dbReference>
<evidence type="ECO:0000313" key="8">
    <source>
        <dbReference type="EMBL" id="RMI27783.1"/>
    </source>
</evidence>
<dbReference type="SUPFAM" id="SSF48452">
    <property type="entry name" value="TPR-like"/>
    <property type="match status" value="1"/>
</dbReference>
<evidence type="ECO:0000256" key="5">
    <source>
        <dbReference type="PROSITE-ProRule" id="PRU01091"/>
    </source>
</evidence>
<feature type="DNA-binding region" description="OmpR/PhoB-type" evidence="5">
    <location>
        <begin position="1"/>
        <end position="97"/>
    </location>
</feature>
<dbReference type="Proteomes" id="UP000279275">
    <property type="component" value="Unassembled WGS sequence"/>
</dbReference>
<dbReference type="GO" id="GO:0006355">
    <property type="term" value="P:regulation of DNA-templated transcription"/>
    <property type="evidence" value="ECO:0007669"/>
    <property type="project" value="InterPro"/>
</dbReference>
<evidence type="ECO:0000256" key="6">
    <source>
        <dbReference type="SAM" id="MobiDB-lite"/>
    </source>
</evidence>
<evidence type="ECO:0000259" key="7">
    <source>
        <dbReference type="PROSITE" id="PS51755"/>
    </source>
</evidence>
<evidence type="ECO:0000313" key="9">
    <source>
        <dbReference type="Proteomes" id="UP000279275"/>
    </source>
</evidence>
<evidence type="ECO:0000256" key="1">
    <source>
        <dbReference type="ARBA" id="ARBA00005820"/>
    </source>
</evidence>
<dbReference type="Gene3D" id="1.25.40.10">
    <property type="entry name" value="Tetratricopeptide repeat domain"/>
    <property type="match status" value="1"/>
</dbReference>
<dbReference type="EMBL" id="RFFH01000031">
    <property type="protein sequence ID" value="RMI27783.1"/>
    <property type="molecule type" value="Genomic_DNA"/>
</dbReference>
<gene>
    <name evidence="8" type="ORF">EBN03_32945</name>
</gene>
<proteinExistence type="inferred from homology"/>
<evidence type="ECO:0000256" key="2">
    <source>
        <dbReference type="ARBA" id="ARBA00023015"/>
    </source>
</evidence>
<dbReference type="AlphaFoldDB" id="A0A3M2KU68"/>
<comment type="caution">
    <text evidence="8">The sequence shown here is derived from an EMBL/GenBank/DDBJ whole genome shotgun (WGS) entry which is preliminary data.</text>
</comment>
<dbReference type="Pfam" id="PF03704">
    <property type="entry name" value="BTAD"/>
    <property type="match status" value="1"/>
</dbReference>
<dbReference type="SMART" id="SM01043">
    <property type="entry name" value="BTAD"/>
    <property type="match status" value="1"/>
</dbReference>
<feature type="domain" description="OmpR/PhoB-type" evidence="7">
    <location>
        <begin position="1"/>
        <end position="97"/>
    </location>
</feature>
<dbReference type="Pfam" id="PF00486">
    <property type="entry name" value="Trans_reg_C"/>
    <property type="match status" value="1"/>
</dbReference>
<dbReference type="SMART" id="SM00862">
    <property type="entry name" value="Trans_reg_C"/>
    <property type="match status" value="1"/>
</dbReference>
<accession>A0A3M2KU68</accession>
<dbReference type="InterPro" id="IPR036388">
    <property type="entry name" value="WH-like_DNA-bd_sf"/>
</dbReference>
<dbReference type="PROSITE" id="PS51755">
    <property type="entry name" value="OMPR_PHOB"/>
    <property type="match status" value="1"/>
</dbReference>
<comment type="similarity">
    <text evidence="1">Belongs to the AfsR/DnrI/RedD regulatory family.</text>
</comment>
<dbReference type="GO" id="GO:0000160">
    <property type="term" value="P:phosphorelay signal transduction system"/>
    <property type="evidence" value="ECO:0007669"/>
    <property type="project" value="InterPro"/>
</dbReference>